<protein>
    <submittedName>
        <fullName evidence="2">DUF1016 N-terminal domain-containing protein</fullName>
    </submittedName>
</protein>
<feature type="domain" description="YhcG N-terminal" evidence="1">
    <location>
        <begin position="2"/>
        <end position="35"/>
    </location>
</feature>
<organism evidence="2 3">
    <name type="scientific">Rufibacter glacialis</name>
    <dbReference type="NCBI Taxonomy" id="1259555"/>
    <lineage>
        <taxon>Bacteria</taxon>
        <taxon>Pseudomonadati</taxon>
        <taxon>Bacteroidota</taxon>
        <taxon>Cytophagia</taxon>
        <taxon>Cytophagales</taxon>
        <taxon>Hymenobacteraceae</taxon>
        <taxon>Rufibacter</taxon>
    </lineage>
</organism>
<gene>
    <name evidence="2" type="ORF">ACD591_06065</name>
</gene>
<sequence>MNNDLEISFYAKQCEKENWRVRELKRQMKSMLFHRFSLL</sequence>
<name>A0ABV4RCJ8_9BACT</name>
<dbReference type="EMBL" id="JBGOGF010000003">
    <property type="protein sequence ID" value="MFA1770848.1"/>
    <property type="molecule type" value="Genomic_DNA"/>
</dbReference>
<comment type="caution">
    <text evidence="2">The sequence shown here is derived from an EMBL/GenBank/DDBJ whole genome shotgun (WGS) entry which is preliminary data.</text>
</comment>
<reference evidence="2 3" key="1">
    <citation type="submission" date="2024-08" db="EMBL/GenBank/DDBJ databases">
        <authorList>
            <person name="Wei W."/>
        </authorList>
    </citation>
    <scope>NUCLEOTIDE SEQUENCE [LARGE SCALE GENOMIC DNA]</scope>
    <source>
        <strain evidence="2 3">XU2</strain>
    </source>
</reference>
<dbReference type="Proteomes" id="UP001570846">
    <property type="component" value="Unassembled WGS sequence"/>
</dbReference>
<accession>A0ABV4RCJ8</accession>
<dbReference type="RefSeq" id="WP_225840791.1">
    <property type="nucleotide sequence ID" value="NZ_BMMG01000004.1"/>
</dbReference>
<evidence type="ECO:0000259" key="1">
    <source>
        <dbReference type="Pfam" id="PF17761"/>
    </source>
</evidence>
<proteinExistence type="predicted"/>
<dbReference type="Pfam" id="PF17761">
    <property type="entry name" value="DUF1016_N"/>
    <property type="match status" value="1"/>
</dbReference>
<evidence type="ECO:0000313" key="2">
    <source>
        <dbReference type="EMBL" id="MFA1770848.1"/>
    </source>
</evidence>
<keyword evidence="3" id="KW-1185">Reference proteome</keyword>
<dbReference type="InterPro" id="IPR041527">
    <property type="entry name" value="YhcG_N"/>
</dbReference>
<evidence type="ECO:0000313" key="3">
    <source>
        <dbReference type="Proteomes" id="UP001570846"/>
    </source>
</evidence>